<name>A0A2I0KU51_PUNGR</name>
<evidence type="ECO:0000313" key="3">
    <source>
        <dbReference type="Proteomes" id="UP000233551"/>
    </source>
</evidence>
<evidence type="ECO:0000313" key="2">
    <source>
        <dbReference type="EMBL" id="PKI71850.1"/>
    </source>
</evidence>
<organism evidence="2 3">
    <name type="scientific">Punica granatum</name>
    <name type="common">Pomegranate</name>
    <dbReference type="NCBI Taxonomy" id="22663"/>
    <lineage>
        <taxon>Eukaryota</taxon>
        <taxon>Viridiplantae</taxon>
        <taxon>Streptophyta</taxon>
        <taxon>Embryophyta</taxon>
        <taxon>Tracheophyta</taxon>
        <taxon>Spermatophyta</taxon>
        <taxon>Magnoliopsida</taxon>
        <taxon>eudicotyledons</taxon>
        <taxon>Gunneridae</taxon>
        <taxon>Pentapetalae</taxon>
        <taxon>rosids</taxon>
        <taxon>malvids</taxon>
        <taxon>Myrtales</taxon>
        <taxon>Lythraceae</taxon>
        <taxon>Punica</taxon>
    </lineage>
</organism>
<sequence>MTQLSIAGDTNTVMPPIKEWISPVFCRRRRLSTGATRAVSFKLFVAFIQMHSHKWAPDMNKSVNGALGQSRRRPISSVGPVRLTCPHGTRLLEPSVLQAARATADSDFRPLGIHRRSTPGLESLIARPGHPQRSSRTSARPVLNKSKTLGLRMTPSSNKRFDHTTIREP</sequence>
<feature type="compositionally biased region" description="Basic and acidic residues" evidence="1">
    <location>
        <begin position="159"/>
        <end position="169"/>
    </location>
</feature>
<dbReference type="EMBL" id="PGOL01000357">
    <property type="protein sequence ID" value="PKI71850.1"/>
    <property type="molecule type" value="Genomic_DNA"/>
</dbReference>
<reference evidence="2 3" key="1">
    <citation type="submission" date="2017-11" db="EMBL/GenBank/DDBJ databases">
        <title>De-novo sequencing of pomegranate (Punica granatum L.) genome.</title>
        <authorList>
            <person name="Akparov Z."/>
            <person name="Amiraslanov A."/>
            <person name="Hajiyeva S."/>
            <person name="Abbasov M."/>
            <person name="Kaur K."/>
            <person name="Hamwieh A."/>
            <person name="Solovyev V."/>
            <person name="Salamov A."/>
            <person name="Braich B."/>
            <person name="Kosarev P."/>
            <person name="Mahmoud A."/>
            <person name="Hajiyev E."/>
            <person name="Babayeva S."/>
            <person name="Izzatullayeva V."/>
            <person name="Mammadov A."/>
            <person name="Mammadov A."/>
            <person name="Sharifova S."/>
            <person name="Ojaghi J."/>
            <person name="Eynullazada K."/>
            <person name="Bayramov B."/>
            <person name="Abdulazimova A."/>
            <person name="Shahmuradov I."/>
        </authorList>
    </citation>
    <scope>NUCLEOTIDE SEQUENCE [LARGE SCALE GENOMIC DNA]</scope>
    <source>
        <strain evidence="3">cv. AG2017</strain>
        <tissue evidence="2">Leaf</tissue>
    </source>
</reference>
<keyword evidence="3" id="KW-1185">Reference proteome</keyword>
<gene>
    <name evidence="2" type="ORF">CRG98_007789</name>
</gene>
<proteinExistence type="predicted"/>
<feature type="region of interest" description="Disordered" evidence="1">
    <location>
        <begin position="110"/>
        <end position="169"/>
    </location>
</feature>
<dbReference type="AlphaFoldDB" id="A0A2I0KU51"/>
<comment type="caution">
    <text evidence="2">The sequence shown here is derived from an EMBL/GenBank/DDBJ whole genome shotgun (WGS) entry which is preliminary data.</text>
</comment>
<protein>
    <submittedName>
        <fullName evidence="2">Uncharacterized protein</fullName>
    </submittedName>
</protein>
<evidence type="ECO:0000256" key="1">
    <source>
        <dbReference type="SAM" id="MobiDB-lite"/>
    </source>
</evidence>
<accession>A0A2I0KU51</accession>
<dbReference type="Proteomes" id="UP000233551">
    <property type="component" value="Unassembled WGS sequence"/>
</dbReference>